<dbReference type="PANTHER" id="PTHR13610:SF11">
    <property type="entry name" value="METHYLTRANSFERASE DOMAIN-CONTAINING PROTEIN"/>
    <property type="match status" value="1"/>
</dbReference>
<keyword evidence="2 5" id="KW-0808">Transferase</keyword>
<evidence type="ECO:0000256" key="2">
    <source>
        <dbReference type="ARBA" id="ARBA00022679"/>
    </source>
</evidence>
<dbReference type="RefSeq" id="WP_120629772.1">
    <property type="nucleotide sequence ID" value="NZ_RAWG01000380.1"/>
</dbReference>
<dbReference type="Gene3D" id="3.40.50.150">
    <property type="entry name" value="Vaccinia Virus protein VP39"/>
    <property type="match status" value="1"/>
</dbReference>
<organism evidence="5 6">
    <name type="scientific">Corallococcus sicarius</name>
    <dbReference type="NCBI Taxonomy" id="2316726"/>
    <lineage>
        <taxon>Bacteria</taxon>
        <taxon>Pseudomonadati</taxon>
        <taxon>Myxococcota</taxon>
        <taxon>Myxococcia</taxon>
        <taxon>Myxococcales</taxon>
        <taxon>Cystobacterineae</taxon>
        <taxon>Myxococcaceae</taxon>
        <taxon>Corallococcus</taxon>
    </lineage>
</organism>
<dbReference type="Pfam" id="PF05175">
    <property type="entry name" value="MTS"/>
    <property type="match status" value="1"/>
</dbReference>
<gene>
    <name evidence="5" type="ORF">D7X12_36220</name>
</gene>
<comment type="caution">
    <text evidence="5">The sequence shown here is derived from an EMBL/GenBank/DDBJ whole genome shotgun (WGS) entry which is preliminary data.</text>
</comment>
<evidence type="ECO:0000313" key="5">
    <source>
        <dbReference type="EMBL" id="RKH33287.1"/>
    </source>
</evidence>
<proteinExistence type="predicted"/>
<protein>
    <submittedName>
        <fullName evidence="5">Class I SAM-dependent methyltransferase</fullName>
    </submittedName>
</protein>
<evidence type="ECO:0000256" key="3">
    <source>
        <dbReference type="ARBA" id="ARBA00022691"/>
    </source>
</evidence>
<accession>A0A3A8MM07</accession>
<name>A0A3A8MM07_9BACT</name>
<dbReference type="PANTHER" id="PTHR13610">
    <property type="entry name" value="METHYLTRANSFERASE DOMAIN-CONTAINING PROTEIN"/>
    <property type="match status" value="1"/>
</dbReference>
<dbReference type="AlphaFoldDB" id="A0A3A8MM07"/>
<dbReference type="SUPFAM" id="SSF53335">
    <property type="entry name" value="S-adenosyl-L-methionine-dependent methyltransferases"/>
    <property type="match status" value="1"/>
</dbReference>
<evidence type="ECO:0000313" key="6">
    <source>
        <dbReference type="Proteomes" id="UP000273405"/>
    </source>
</evidence>
<dbReference type="OrthoDB" id="5510758at2"/>
<dbReference type="InterPro" id="IPR026170">
    <property type="entry name" value="FAM173A/B"/>
</dbReference>
<dbReference type="EMBL" id="RAWG01000380">
    <property type="protein sequence ID" value="RKH33287.1"/>
    <property type="molecule type" value="Genomic_DNA"/>
</dbReference>
<dbReference type="InterPro" id="IPR007848">
    <property type="entry name" value="Small_mtfrase_dom"/>
</dbReference>
<evidence type="ECO:0000259" key="4">
    <source>
        <dbReference type="Pfam" id="PF05175"/>
    </source>
</evidence>
<reference evidence="6" key="1">
    <citation type="submission" date="2018-09" db="EMBL/GenBank/DDBJ databases">
        <authorList>
            <person name="Livingstone P.G."/>
            <person name="Whitworth D.E."/>
        </authorList>
    </citation>
    <scope>NUCLEOTIDE SEQUENCE [LARGE SCALE GENOMIC DNA]</scope>
    <source>
        <strain evidence="6">CA040B</strain>
    </source>
</reference>
<dbReference type="Proteomes" id="UP000273405">
    <property type="component" value="Unassembled WGS sequence"/>
</dbReference>
<dbReference type="GO" id="GO:0032259">
    <property type="term" value="P:methylation"/>
    <property type="evidence" value="ECO:0007669"/>
    <property type="project" value="UniProtKB-KW"/>
</dbReference>
<sequence length="187" mass="20761">MSTTGTLLFLLLWALLLAGALSIVVSTLRTGISPMPTPARVRRELLALLPPDTTGTVLELGAGWGHLAFALADHCPQARVIAYELSWLPFQFMRLRQRLSPRANLELRPEDLFSASFQDATCVVCYLFPGAMARLAPRFEAELPEGARILSHTFALRGWTPTRTVRLGDLYRTPVYLYVVPPRAASR</sequence>
<feature type="domain" description="Methyltransferase small" evidence="4">
    <location>
        <begin position="45"/>
        <end position="118"/>
    </location>
</feature>
<dbReference type="CDD" id="cd02440">
    <property type="entry name" value="AdoMet_MTases"/>
    <property type="match status" value="1"/>
</dbReference>
<keyword evidence="3" id="KW-0949">S-adenosyl-L-methionine</keyword>
<keyword evidence="1 5" id="KW-0489">Methyltransferase</keyword>
<dbReference type="GO" id="GO:0016279">
    <property type="term" value="F:protein-lysine N-methyltransferase activity"/>
    <property type="evidence" value="ECO:0007669"/>
    <property type="project" value="InterPro"/>
</dbReference>
<evidence type="ECO:0000256" key="1">
    <source>
        <dbReference type="ARBA" id="ARBA00022603"/>
    </source>
</evidence>
<keyword evidence="6" id="KW-1185">Reference proteome</keyword>
<dbReference type="InterPro" id="IPR029063">
    <property type="entry name" value="SAM-dependent_MTases_sf"/>
</dbReference>